<reference evidence="2 3" key="1">
    <citation type="submission" date="2024-09" db="EMBL/GenBank/DDBJ databases">
        <authorList>
            <person name="Sun Q."/>
            <person name="Mori K."/>
        </authorList>
    </citation>
    <scope>NUCLEOTIDE SEQUENCE [LARGE SCALE GENOMIC DNA]</scope>
    <source>
        <strain evidence="2 3">CCM 7609</strain>
    </source>
</reference>
<accession>A0ABV5FTY6</accession>
<evidence type="ECO:0000256" key="1">
    <source>
        <dbReference type="SAM" id="MobiDB-lite"/>
    </source>
</evidence>
<organism evidence="2 3">
    <name type="scientific">Citricoccus parietis</name>
    <dbReference type="NCBI Taxonomy" id="592307"/>
    <lineage>
        <taxon>Bacteria</taxon>
        <taxon>Bacillati</taxon>
        <taxon>Actinomycetota</taxon>
        <taxon>Actinomycetes</taxon>
        <taxon>Micrococcales</taxon>
        <taxon>Micrococcaceae</taxon>
        <taxon>Citricoccus</taxon>
    </lineage>
</organism>
<dbReference type="Proteomes" id="UP001589575">
    <property type="component" value="Unassembled WGS sequence"/>
</dbReference>
<proteinExistence type="predicted"/>
<dbReference type="EMBL" id="JBHMFI010000001">
    <property type="protein sequence ID" value="MFB9069919.1"/>
    <property type="molecule type" value="Genomic_DNA"/>
</dbReference>
<evidence type="ECO:0000313" key="3">
    <source>
        <dbReference type="Proteomes" id="UP001589575"/>
    </source>
</evidence>
<gene>
    <name evidence="2" type="ORF">ACFFX0_01395</name>
</gene>
<keyword evidence="3" id="KW-1185">Reference proteome</keyword>
<name>A0ABV5FTY6_9MICC</name>
<protein>
    <submittedName>
        <fullName evidence="2">Uncharacterized protein</fullName>
    </submittedName>
</protein>
<evidence type="ECO:0000313" key="2">
    <source>
        <dbReference type="EMBL" id="MFB9069919.1"/>
    </source>
</evidence>
<feature type="region of interest" description="Disordered" evidence="1">
    <location>
        <begin position="1"/>
        <end position="143"/>
    </location>
</feature>
<comment type="caution">
    <text evidence="2">The sequence shown here is derived from an EMBL/GenBank/DDBJ whole genome shotgun (WGS) entry which is preliminary data.</text>
</comment>
<feature type="compositionally biased region" description="Basic and acidic residues" evidence="1">
    <location>
        <begin position="1"/>
        <end position="16"/>
    </location>
</feature>
<sequence length="143" mass="14142">MRMGREHEDHCPEDFAGHPGGRRGFPAGPGADRGGLCRCRGGDGGSILDHPGDPDAAHAGVGGDTGRSGTVPGAPGAAFRQGAEVATPADRPFPRLRGEGFPAPSGGEGSGSLGPAPGDDDAGTSRGRGAPPAGHHGYLPLRP</sequence>
<feature type="compositionally biased region" description="Low complexity" evidence="1">
    <location>
        <begin position="24"/>
        <end position="39"/>
    </location>
</feature>